<feature type="domain" description="Response regulatory" evidence="12">
    <location>
        <begin position="3"/>
        <end position="120"/>
    </location>
</feature>
<dbReference type="RefSeq" id="WP_118040735.1">
    <property type="nucleotide sequence ID" value="NZ_BQNJ01000001.1"/>
</dbReference>
<dbReference type="Gene3D" id="1.10.10.60">
    <property type="entry name" value="Homeodomain-like"/>
    <property type="match status" value="2"/>
</dbReference>
<dbReference type="GO" id="GO:0000160">
    <property type="term" value="P:phosphorelay signal transduction system"/>
    <property type="evidence" value="ECO:0007669"/>
    <property type="project" value="UniProtKB-KW"/>
</dbReference>
<dbReference type="InterPro" id="IPR009057">
    <property type="entry name" value="Homeodomain-like_sf"/>
</dbReference>
<evidence type="ECO:0000313" key="14">
    <source>
        <dbReference type="Proteomes" id="UP001055091"/>
    </source>
</evidence>
<evidence type="ECO:0000256" key="10">
    <source>
        <dbReference type="PROSITE-ProRule" id="PRU00169"/>
    </source>
</evidence>
<evidence type="ECO:0000259" key="12">
    <source>
        <dbReference type="PROSITE" id="PS50110"/>
    </source>
</evidence>
<keyword evidence="4 10" id="KW-0597">Phosphoprotein</keyword>
<evidence type="ECO:0000256" key="6">
    <source>
        <dbReference type="ARBA" id="ARBA00023015"/>
    </source>
</evidence>
<dbReference type="SMART" id="SM00448">
    <property type="entry name" value="REC"/>
    <property type="match status" value="1"/>
</dbReference>
<dbReference type="AlphaFoldDB" id="A0AA37N2W3"/>
<evidence type="ECO:0000256" key="1">
    <source>
        <dbReference type="ARBA" id="ARBA00004496"/>
    </source>
</evidence>
<feature type="domain" description="HTH araC/xylS-type" evidence="11">
    <location>
        <begin position="408"/>
        <end position="509"/>
    </location>
</feature>
<dbReference type="InterPro" id="IPR011006">
    <property type="entry name" value="CheY-like_superfamily"/>
</dbReference>
<evidence type="ECO:0000256" key="4">
    <source>
        <dbReference type="ARBA" id="ARBA00022553"/>
    </source>
</evidence>
<dbReference type="PANTHER" id="PTHR42713:SF3">
    <property type="entry name" value="TRANSCRIPTIONAL REGULATORY PROTEIN HPTR"/>
    <property type="match status" value="1"/>
</dbReference>
<proteinExistence type="predicted"/>
<comment type="subcellular location">
    <subcellularLocation>
        <location evidence="1">Cytoplasm</location>
    </subcellularLocation>
</comment>
<feature type="modified residue" description="4-aspartylphosphate" evidence="10">
    <location>
        <position position="55"/>
    </location>
</feature>
<dbReference type="CDD" id="cd17536">
    <property type="entry name" value="REC_YesN-like"/>
    <property type="match status" value="1"/>
</dbReference>
<dbReference type="SUPFAM" id="SSF46689">
    <property type="entry name" value="Homeodomain-like"/>
    <property type="match status" value="1"/>
</dbReference>
<keyword evidence="6" id="KW-0805">Transcription regulation</keyword>
<dbReference type="GO" id="GO:0043565">
    <property type="term" value="F:sequence-specific DNA binding"/>
    <property type="evidence" value="ECO:0007669"/>
    <property type="project" value="InterPro"/>
</dbReference>
<evidence type="ECO:0000313" key="13">
    <source>
        <dbReference type="EMBL" id="GKG99347.1"/>
    </source>
</evidence>
<dbReference type="Proteomes" id="UP001055091">
    <property type="component" value="Unassembled WGS sequence"/>
</dbReference>
<dbReference type="GO" id="GO:0003700">
    <property type="term" value="F:DNA-binding transcription factor activity"/>
    <property type="evidence" value="ECO:0007669"/>
    <property type="project" value="InterPro"/>
</dbReference>
<dbReference type="SUPFAM" id="SSF52172">
    <property type="entry name" value="CheY-like"/>
    <property type="match status" value="1"/>
</dbReference>
<keyword evidence="5" id="KW-0902">Two-component regulatory system</keyword>
<comment type="function">
    <text evidence="9">May play the central regulatory role in sporulation. It may be an element of the effector pathway responsible for the activation of sporulation genes in response to nutritional stress. Spo0A may act in concert with spo0H (a sigma factor) to control the expression of some genes that are critical to the sporulation process.</text>
</comment>
<dbReference type="PANTHER" id="PTHR42713">
    <property type="entry name" value="HISTIDINE KINASE-RELATED"/>
    <property type="match status" value="1"/>
</dbReference>
<evidence type="ECO:0000256" key="8">
    <source>
        <dbReference type="ARBA" id="ARBA00023163"/>
    </source>
</evidence>
<evidence type="ECO:0000256" key="9">
    <source>
        <dbReference type="ARBA" id="ARBA00024867"/>
    </source>
</evidence>
<dbReference type="PROSITE" id="PS01124">
    <property type="entry name" value="HTH_ARAC_FAMILY_2"/>
    <property type="match status" value="1"/>
</dbReference>
<dbReference type="InterPro" id="IPR051552">
    <property type="entry name" value="HptR"/>
</dbReference>
<dbReference type="EMBL" id="BQNJ01000001">
    <property type="protein sequence ID" value="GKG99347.1"/>
    <property type="molecule type" value="Genomic_DNA"/>
</dbReference>
<name>A0AA37N2W3_9FIRM</name>
<dbReference type="InterPro" id="IPR001789">
    <property type="entry name" value="Sig_transdc_resp-reg_receiver"/>
</dbReference>
<accession>A0AA37N2W3</accession>
<evidence type="ECO:0000256" key="2">
    <source>
        <dbReference type="ARBA" id="ARBA00018672"/>
    </source>
</evidence>
<gene>
    <name evidence="13" type="ORF">CE91St55_13290</name>
</gene>
<keyword evidence="7" id="KW-0238">DNA-binding</keyword>
<evidence type="ECO:0000256" key="5">
    <source>
        <dbReference type="ARBA" id="ARBA00023012"/>
    </source>
</evidence>
<organism evidence="13 14">
    <name type="scientific">Hungatella hathewayi</name>
    <dbReference type="NCBI Taxonomy" id="154046"/>
    <lineage>
        <taxon>Bacteria</taxon>
        <taxon>Bacillati</taxon>
        <taxon>Bacillota</taxon>
        <taxon>Clostridia</taxon>
        <taxon>Lachnospirales</taxon>
        <taxon>Lachnospiraceae</taxon>
        <taxon>Hungatella</taxon>
    </lineage>
</organism>
<evidence type="ECO:0000256" key="7">
    <source>
        <dbReference type="ARBA" id="ARBA00023125"/>
    </source>
</evidence>
<dbReference type="GO" id="GO:0005737">
    <property type="term" value="C:cytoplasm"/>
    <property type="evidence" value="ECO:0007669"/>
    <property type="project" value="UniProtKB-SubCell"/>
</dbReference>
<dbReference type="PROSITE" id="PS50110">
    <property type="entry name" value="RESPONSE_REGULATORY"/>
    <property type="match status" value="1"/>
</dbReference>
<dbReference type="Pfam" id="PF00072">
    <property type="entry name" value="Response_reg"/>
    <property type="match status" value="1"/>
</dbReference>
<evidence type="ECO:0000256" key="3">
    <source>
        <dbReference type="ARBA" id="ARBA00022490"/>
    </source>
</evidence>
<dbReference type="Gene3D" id="3.40.50.2300">
    <property type="match status" value="1"/>
</dbReference>
<comment type="caution">
    <text evidence="13">The sequence shown here is derived from an EMBL/GenBank/DDBJ whole genome shotgun (WGS) entry which is preliminary data.</text>
</comment>
<dbReference type="SMART" id="SM00342">
    <property type="entry name" value="HTH_ARAC"/>
    <property type="match status" value="1"/>
</dbReference>
<keyword evidence="8" id="KW-0804">Transcription</keyword>
<keyword evidence="3" id="KW-0963">Cytoplasm</keyword>
<dbReference type="InterPro" id="IPR018060">
    <property type="entry name" value="HTH_AraC"/>
</dbReference>
<reference evidence="13" key="1">
    <citation type="submission" date="2022-01" db="EMBL/GenBank/DDBJ databases">
        <title>Novel bile acid biosynthetic pathways are enriched in the microbiome of centenarians.</title>
        <authorList>
            <person name="Sato Y."/>
            <person name="Atarashi K."/>
            <person name="Plichta R.D."/>
            <person name="Arai Y."/>
            <person name="Sasajima S."/>
            <person name="Kearney M.S."/>
            <person name="Suda W."/>
            <person name="Takeshita K."/>
            <person name="Sasaki T."/>
            <person name="Okamoto S."/>
            <person name="Skelly N.A."/>
            <person name="Okamura Y."/>
            <person name="Vlamakis H."/>
            <person name="Li Y."/>
            <person name="Tanoue T."/>
            <person name="Takei H."/>
            <person name="Nittono H."/>
            <person name="Narushima S."/>
            <person name="Irie J."/>
            <person name="Itoh H."/>
            <person name="Moriya K."/>
            <person name="Sugiura Y."/>
            <person name="Suematsu M."/>
            <person name="Moritoki N."/>
            <person name="Shibata S."/>
            <person name="Littman R.D."/>
            <person name="Fischbach A.M."/>
            <person name="Uwamino Y."/>
            <person name="Inoue T."/>
            <person name="Honda A."/>
            <person name="Hattori M."/>
            <person name="Murai T."/>
            <person name="Xavier J.R."/>
            <person name="Hirose N."/>
            <person name="Honda K."/>
        </authorList>
    </citation>
    <scope>NUCLEOTIDE SEQUENCE</scope>
    <source>
        <strain evidence="13">CE91-St55</strain>
    </source>
</reference>
<dbReference type="Pfam" id="PF12833">
    <property type="entry name" value="HTH_18"/>
    <property type="match status" value="1"/>
</dbReference>
<protein>
    <recommendedName>
        <fullName evidence="2">Stage 0 sporulation protein A homolog</fullName>
    </recommendedName>
</protein>
<evidence type="ECO:0000259" key="11">
    <source>
        <dbReference type="PROSITE" id="PS01124"/>
    </source>
</evidence>
<sequence>MFTVMIVDDEPLICKGISAMIPWEELGAESAGLAENGAEALERIRKVNPDIIITDIRMPVMDGLELIAACSESSLKCHFILLTGYKEFEYAKKAMHYGVKQYILKPTDPNLLIKALREEISEVAAEQEAVSAREKMQRQFKKVATKAAEQYWYECLKFNRFFAAEFSCYVPVESQDHECVCVAMYIEEKAMYFEQFILKYLTYEVLGSLYRVFCVIMGNQMAVLVEHTPDREFLMALKQIKQLFNNYLGKHVMISISPRGTYRMMPRLYEKASAALNRNFWSASDEILLPGNSQKTHAAASSTVDLNQYKTQMAVSSVEVMEEVISASLAEIRDGGGTVEEGKQMILQIYMMAKNYLALNNGEIDIYDVDYILQAQSFRVVEKMFANLFTEYRAGRNPGGSVKQRTIERMKALIEENLSEEELSLKWIAKNHLFMNEEYLGKLFIQYTGMRFSAYVTKVRLAEAKRLLEKEPGIKITELSKRVGFGRNSAYFSTVFKNETGMSPSEFRD</sequence>